<feature type="binding site" evidence="2">
    <location>
        <begin position="182"/>
        <end position="184"/>
    </location>
    <ligand>
        <name>substrate</name>
    </ligand>
</feature>
<dbReference type="PROSITE" id="PS01066">
    <property type="entry name" value="UPP_SYNTHASE"/>
    <property type="match status" value="1"/>
</dbReference>
<evidence type="ECO:0000313" key="4">
    <source>
        <dbReference type="Proteomes" id="UP001325140"/>
    </source>
</evidence>
<feature type="binding site" evidence="2">
    <location>
        <position position="195"/>
    </location>
    <ligand>
        <name>Mg(2+)</name>
        <dbReference type="ChEBI" id="CHEBI:18420"/>
    </ligand>
</feature>
<keyword evidence="1 2" id="KW-0808">Transferase</keyword>
<dbReference type="EMBL" id="CP110343">
    <property type="protein sequence ID" value="WPX97766.1"/>
    <property type="molecule type" value="Genomic_DNA"/>
</dbReference>
<feature type="binding site" evidence="2">
    <location>
        <position position="176"/>
    </location>
    <ligand>
        <name>substrate</name>
    </ligand>
</feature>
<evidence type="ECO:0000313" key="3">
    <source>
        <dbReference type="EMBL" id="WPX97766.1"/>
    </source>
</evidence>
<dbReference type="Proteomes" id="UP001325140">
    <property type="component" value="Chromosome"/>
</dbReference>
<keyword evidence="2" id="KW-0479">Metal-binding</keyword>
<keyword evidence="2" id="KW-0460">Magnesium</keyword>
<proteinExistence type="inferred from homology"/>
<comment type="caution">
    <text evidence="2">Lacks conserved residue(s) required for the propagation of feature annotation.</text>
</comment>
<feature type="binding site" evidence="2">
    <location>
        <position position="13"/>
    </location>
    <ligand>
        <name>Mg(2+)</name>
        <dbReference type="ChEBI" id="CHEBI:18420"/>
    </ligand>
</feature>
<evidence type="ECO:0000256" key="1">
    <source>
        <dbReference type="ARBA" id="ARBA00022679"/>
    </source>
</evidence>
<dbReference type="SUPFAM" id="SSF64005">
    <property type="entry name" value="Undecaprenyl diphosphate synthase"/>
    <property type="match status" value="1"/>
</dbReference>
<comment type="function">
    <text evidence="2">Catalyzes the condensation of isopentenyl diphosphate (IPP) with allylic pyrophosphates generating different type of terpenoids.</text>
</comment>
<name>A0ABZ0UNQ8_9RICK</name>
<comment type="similarity">
    <text evidence="2">Belongs to the UPP synthase family.</text>
</comment>
<dbReference type="HAMAP" id="MF_01139">
    <property type="entry name" value="ISPT"/>
    <property type="match status" value="1"/>
</dbReference>
<comment type="subunit">
    <text evidence="2">Homodimer.</text>
</comment>
<dbReference type="Gene3D" id="3.40.1180.10">
    <property type="entry name" value="Decaprenyl diphosphate synthase-like"/>
    <property type="match status" value="1"/>
</dbReference>
<dbReference type="NCBIfam" id="TIGR00055">
    <property type="entry name" value="uppS"/>
    <property type="match status" value="1"/>
</dbReference>
<dbReference type="RefSeq" id="WP_323722417.1">
    <property type="nucleotide sequence ID" value="NZ_CP110343.1"/>
</dbReference>
<dbReference type="InterPro" id="IPR036424">
    <property type="entry name" value="UPP_synth-like_sf"/>
</dbReference>
<feature type="active site" description="Proton acceptor" evidence="2">
    <location>
        <position position="61"/>
    </location>
</feature>
<protein>
    <recommendedName>
        <fullName evidence="2">Isoprenyl transferase</fullName>
        <ecNumber evidence="2">2.5.1.-</ecNumber>
    </recommendedName>
</protein>
<feature type="active site" evidence="2">
    <location>
        <position position="13"/>
    </location>
</feature>
<dbReference type="PANTHER" id="PTHR10291">
    <property type="entry name" value="DEHYDRODOLICHYL DIPHOSPHATE SYNTHASE FAMILY MEMBER"/>
    <property type="match status" value="1"/>
</dbReference>
<feature type="binding site" evidence="2">
    <location>
        <position position="64"/>
    </location>
    <ligand>
        <name>substrate</name>
    </ligand>
</feature>
<reference evidence="3" key="1">
    <citation type="submission" date="2022-10" db="EMBL/GenBank/DDBJ databases">
        <title>Host association and intracellularity evolved multiple times independently in the Rickettsiales.</title>
        <authorList>
            <person name="Castelli M."/>
            <person name="Nardi T."/>
            <person name="Gammuto L."/>
            <person name="Bellinzona G."/>
            <person name="Sabaneyeva E."/>
            <person name="Potekhin A."/>
            <person name="Serra V."/>
            <person name="Petroni G."/>
            <person name="Sassera D."/>
        </authorList>
    </citation>
    <scope>NUCLEOTIDE SEQUENCE [LARGE SCALE GENOMIC DNA]</scope>
    <source>
        <strain evidence="3">US_Bl 11III1</strain>
    </source>
</reference>
<organism evidence="3 4">
    <name type="scientific">Candidatus Fokinia crypta</name>
    <dbReference type="NCBI Taxonomy" id="1920990"/>
    <lineage>
        <taxon>Bacteria</taxon>
        <taxon>Pseudomonadati</taxon>
        <taxon>Pseudomonadota</taxon>
        <taxon>Alphaproteobacteria</taxon>
        <taxon>Rickettsiales</taxon>
        <taxon>Candidatus Midichloriaceae</taxon>
        <taxon>Candidatus Fokinia</taxon>
    </lineage>
</organism>
<dbReference type="Pfam" id="PF01255">
    <property type="entry name" value="Prenyltransf"/>
    <property type="match status" value="1"/>
</dbReference>
<feature type="binding site" evidence="2">
    <location>
        <position position="18"/>
    </location>
    <ligand>
        <name>substrate</name>
    </ligand>
</feature>
<accession>A0ABZ0UNQ8</accession>
<dbReference type="PANTHER" id="PTHR10291:SF0">
    <property type="entry name" value="DEHYDRODOLICHYL DIPHOSPHATE SYNTHASE 2"/>
    <property type="match status" value="1"/>
</dbReference>
<dbReference type="InterPro" id="IPR018520">
    <property type="entry name" value="UPP_synth-like_CS"/>
</dbReference>
<feature type="binding site" evidence="2">
    <location>
        <begin position="14"/>
        <end position="17"/>
    </location>
    <ligand>
        <name>substrate</name>
    </ligand>
</feature>
<dbReference type="EC" id="2.5.1.-" evidence="2"/>
<feature type="binding site" evidence="2">
    <location>
        <position position="62"/>
    </location>
    <ligand>
        <name>substrate</name>
    </ligand>
</feature>
<sequence>MNNIPKHVGIIMDGNGRWSTKNCVNLENSYSRGAKVAIDIIEECSRIGIKYVTLFAFSINNWKRSKSIVDLIMSIGEQFVDELVDICSKLKIKTTFIGEISDLSDSIKKKITLAENAETVGNMQLYIALNYDGKHEIYSGVKRLLAEHRNNDNFLMEDLSRYINPHNIPEMDLMIRTGGDKRLSGFMTWLSTFSELYFTDTLWPDFDSKELENAILYYGTRKRNFGNSRI</sequence>
<keyword evidence="4" id="KW-1185">Reference proteome</keyword>
<dbReference type="CDD" id="cd00475">
    <property type="entry name" value="Cis_IPPS"/>
    <property type="match status" value="1"/>
</dbReference>
<comment type="cofactor">
    <cofactor evidence="2">
        <name>Mg(2+)</name>
        <dbReference type="ChEBI" id="CHEBI:18420"/>
    </cofactor>
    <text evidence="2">Binds 2 magnesium ions per subunit.</text>
</comment>
<evidence type="ECO:0000256" key="2">
    <source>
        <dbReference type="HAMAP-Rule" id="MF_01139"/>
    </source>
</evidence>
<dbReference type="InterPro" id="IPR001441">
    <property type="entry name" value="UPP_synth-like"/>
</dbReference>
<gene>
    <name evidence="3" type="ORF">Fokcrypt_00283</name>
</gene>